<evidence type="ECO:0000313" key="2">
    <source>
        <dbReference type="EMBL" id="KAK1743814.1"/>
    </source>
</evidence>
<feature type="transmembrane region" description="Helical" evidence="1">
    <location>
        <begin position="43"/>
        <end position="65"/>
    </location>
</feature>
<organism evidence="2 3">
    <name type="scientific">Skeletonema marinoi</name>
    <dbReference type="NCBI Taxonomy" id="267567"/>
    <lineage>
        <taxon>Eukaryota</taxon>
        <taxon>Sar</taxon>
        <taxon>Stramenopiles</taxon>
        <taxon>Ochrophyta</taxon>
        <taxon>Bacillariophyta</taxon>
        <taxon>Coscinodiscophyceae</taxon>
        <taxon>Thalassiosirophycidae</taxon>
        <taxon>Thalassiosirales</taxon>
        <taxon>Skeletonemataceae</taxon>
        <taxon>Skeletonema</taxon>
        <taxon>Skeletonema marinoi-dohrnii complex</taxon>
    </lineage>
</organism>
<proteinExistence type="predicted"/>
<reference evidence="2" key="1">
    <citation type="submission" date="2023-06" db="EMBL/GenBank/DDBJ databases">
        <title>Survivors Of The Sea: Transcriptome response of Skeletonema marinoi to long-term dormancy.</title>
        <authorList>
            <person name="Pinder M.I.M."/>
            <person name="Kourtchenko O."/>
            <person name="Robertson E.K."/>
            <person name="Larsson T."/>
            <person name="Maumus F."/>
            <person name="Osuna-Cruz C.M."/>
            <person name="Vancaester E."/>
            <person name="Stenow R."/>
            <person name="Vandepoele K."/>
            <person name="Ploug H."/>
            <person name="Bruchert V."/>
            <person name="Godhe A."/>
            <person name="Topel M."/>
        </authorList>
    </citation>
    <scope>NUCLEOTIDE SEQUENCE</scope>
    <source>
        <strain evidence="2">R05AC</strain>
    </source>
</reference>
<keyword evidence="1" id="KW-1133">Transmembrane helix</keyword>
<gene>
    <name evidence="2" type="ORF">QTG54_005411</name>
</gene>
<sequence length="131" mass="13819">MSKEESASYGAIPRGDAEDAEFDERNLSYLQESGFSWNRFCRAALPIILALLIMGGFAFGMGHGFGNLYGPPKISGDNSIKGNEKWYSSEDASATTKSPSGAKCAANSKCKALGLTGDCCPNLGVMLGCCD</sequence>
<keyword evidence="3" id="KW-1185">Reference proteome</keyword>
<comment type="caution">
    <text evidence="2">The sequence shown here is derived from an EMBL/GenBank/DDBJ whole genome shotgun (WGS) entry which is preliminary data.</text>
</comment>
<dbReference type="AlphaFoldDB" id="A0AAD8YCA3"/>
<evidence type="ECO:0000313" key="3">
    <source>
        <dbReference type="Proteomes" id="UP001224775"/>
    </source>
</evidence>
<keyword evidence="1" id="KW-0472">Membrane</keyword>
<accession>A0AAD8YCA3</accession>
<protein>
    <submittedName>
        <fullName evidence="2">Uncharacterized protein</fullName>
    </submittedName>
</protein>
<keyword evidence="1" id="KW-0812">Transmembrane</keyword>
<dbReference type="Proteomes" id="UP001224775">
    <property type="component" value="Unassembled WGS sequence"/>
</dbReference>
<dbReference type="EMBL" id="JATAAI010000008">
    <property type="protein sequence ID" value="KAK1743814.1"/>
    <property type="molecule type" value="Genomic_DNA"/>
</dbReference>
<name>A0AAD8YCA3_9STRA</name>
<evidence type="ECO:0000256" key="1">
    <source>
        <dbReference type="SAM" id="Phobius"/>
    </source>
</evidence>